<protein>
    <submittedName>
        <fullName evidence="7">Rieske (2Fe-2S) protein</fullName>
    </submittedName>
</protein>
<dbReference type="AlphaFoldDB" id="A0A098TNB6"/>
<dbReference type="SUPFAM" id="SSF50022">
    <property type="entry name" value="ISP domain"/>
    <property type="match status" value="1"/>
</dbReference>
<keyword evidence="2" id="KW-0479">Metal-binding</keyword>
<sequence>MLKNFWYAVGLSSQIIGQPRPVTLLGHKIVLYRNPAGAVVALEDRCAHRGAALSGGWVEGDCLRCPYHGWEYQSDGSCIEIPANQPNVVIPKRARLATYPVQEQYGLVWLFLGDLPAPEHPPIPPLPEYDAPDWRAIHGEAVWNAHFTRVTEGNMDSSHAPFVHSAFFGNRDEAQVEDYQVDLQPWSVSALTVSKPPKPVGLLKLLLKRHRPTTSAILTAYLPGINRIDVDFKFQGYRFIYFGANTPVDENTTITRWIGLRNFFTAAWADGNSRSNVIKTYLEDRHVIETMRPKIVPFDGKTEVLVASDALQVGYRKLLKQCVDRGWMI</sequence>
<dbReference type="GO" id="GO:0016705">
    <property type="term" value="F:oxidoreductase activity, acting on paired donors, with incorporation or reduction of molecular oxygen"/>
    <property type="evidence" value="ECO:0007669"/>
    <property type="project" value="UniProtKB-ARBA"/>
</dbReference>
<dbReference type="InterPro" id="IPR017941">
    <property type="entry name" value="Rieske_2Fe-2S"/>
</dbReference>
<dbReference type="GO" id="GO:0004497">
    <property type="term" value="F:monooxygenase activity"/>
    <property type="evidence" value="ECO:0007669"/>
    <property type="project" value="UniProtKB-ARBA"/>
</dbReference>
<dbReference type="Gene3D" id="2.102.10.10">
    <property type="entry name" value="Rieske [2Fe-2S] iron-sulphur domain"/>
    <property type="match status" value="1"/>
</dbReference>
<dbReference type="PANTHER" id="PTHR21266:SF59">
    <property type="entry name" value="BLR4922 PROTEIN"/>
    <property type="match status" value="1"/>
</dbReference>
<dbReference type="Pfam" id="PF00355">
    <property type="entry name" value="Rieske"/>
    <property type="match status" value="1"/>
</dbReference>
<gene>
    <name evidence="7" type="ORF">DO97_10480</name>
</gene>
<keyword evidence="4" id="KW-0408">Iron</keyword>
<feature type="domain" description="Rieske" evidence="6">
    <location>
        <begin position="6"/>
        <end position="110"/>
    </location>
</feature>
<keyword evidence="8" id="KW-1185">Reference proteome</keyword>
<dbReference type="Proteomes" id="UP000030170">
    <property type="component" value="Unassembled WGS sequence"/>
</dbReference>
<name>A0A098TNB6_9CYAN</name>
<dbReference type="STRING" id="1497020.DO97_10480"/>
<keyword evidence="3" id="KW-0560">Oxidoreductase</keyword>
<evidence type="ECO:0000256" key="2">
    <source>
        <dbReference type="ARBA" id="ARBA00022723"/>
    </source>
</evidence>
<dbReference type="PROSITE" id="PS51296">
    <property type="entry name" value="RIESKE"/>
    <property type="match status" value="1"/>
</dbReference>
<dbReference type="GO" id="GO:0051537">
    <property type="term" value="F:2 iron, 2 sulfur cluster binding"/>
    <property type="evidence" value="ECO:0007669"/>
    <property type="project" value="UniProtKB-KW"/>
</dbReference>
<comment type="caution">
    <text evidence="7">The sequence shown here is derived from an EMBL/GenBank/DDBJ whole genome shotgun (WGS) entry which is preliminary data.</text>
</comment>
<evidence type="ECO:0000256" key="5">
    <source>
        <dbReference type="ARBA" id="ARBA00023014"/>
    </source>
</evidence>
<dbReference type="SUPFAM" id="SSF55961">
    <property type="entry name" value="Bet v1-like"/>
    <property type="match status" value="1"/>
</dbReference>
<keyword evidence="5" id="KW-0411">Iron-sulfur</keyword>
<accession>A0A098TNB6</accession>
<evidence type="ECO:0000256" key="1">
    <source>
        <dbReference type="ARBA" id="ARBA00022714"/>
    </source>
</evidence>
<dbReference type="PROSITE" id="PS00570">
    <property type="entry name" value="RING_HYDROXYL_ALPHA"/>
    <property type="match status" value="1"/>
</dbReference>
<dbReference type="GO" id="GO:0005506">
    <property type="term" value="F:iron ion binding"/>
    <property type="evidence" value="ECO:0007669"/>
    <property type="project" value="InterPro"/>
</dbReference>
<evidence type="ECO:0000256" key="4">
    <source>
        <dbReference type="ARBA" id="ARBA00023004"/>
    </source>
</evidence>
<dbReference type="InterPro" id="IPR036922">
    <property type="entry name" value="Rieske_2Fe-2S_sf"/>
</dbReference>
<dbReference type="RefSeq" id="WP_036530795.1">
    <property type="nucleotide sequence ID" value="NZ_JJML01000003.1"/>
</dbReference>
<keyword evidence="1" id="KW-0001">2Fe-2S</keyword>
<dbReference type="Pfam" id="PF19112">
    <property type="entry name" value="VanA_C"/>
    <property type="match status" value="1"/>
</dbReference>
<dbReference type="InterPro" id="IPR015881">
    <property type="entry name" value="ARHD_Rieske_2Fe_2S"/>
</dbReference>
<proteinExistence type="predicted"/>
<dbReference type="EMBL" id="JJML01000003">
    <property type="protein sequence ID" value="KGF73820.1"/>
    <property type="molecule type" value="Genomic_DNA"/>
</dbReference>
<evidence type="ECO:0000313" key="8">
    <source>
        <dbReference type="Proteomes" id="UP000030170"/>
    </source>
</evidence>
<evidence type="ECO:0000259" key="6">
    <source>
        <dbReference type="PROSITE" id="PS51296"/>
    </source>
</evidence>
<organism evidence="7 8">
    <name type="scientific">Neosynechococcus sphagnicola sy1</name>
    <dbReference type="NCBI Taxonomy" id="1497020"/>
    <lineage>
        <taxon>Bacteria</taxon>
        <taxon>Bacillati</taxon>
        <taxon>Cyanobacteriota</taxon>
        <taxon>Cyanophyceae</taxon>
        <taxon>Neosynechococcales</taxon>
        <taxon>Neosynechococcaceae</taxon>
        <taxon>Neosynechococcus</taxon>
    </lineage>
</organism>
<dbReference type="OrthoDB" id="477744at2"/>
<evidence type="ECO:0000256" key="3">
    <source>
        <dbReference type="ARBA" id="ARBA00023002"/>
    </source>
</evidence>
<dbReference type="InterPro" id="IPR050584">
    <property type="entry name" value="Cholesterol_7-desaturase"/>
</dbReference>
<dbReference type="InterPro" id="IPR044043">
    <property type="entry name" value="VanA_C_cat"/>
</dbReference>
<dbReference type="PANTHER" id="PTHR21266">
    <property type="entry name" value="IRON-SULFUR DOMAIN CONTAINING PROTEIN"/>
    <property type="match status" value="1"/>
</dbReference>
<reference evidence="7 8" key="1">
    <citation type="journal article" date="2014" name="Mol. Ecol.">
        <title>Evolution of Synechococcus.</title>
        <authorList>
            <person name="Dvorak P."/>
            <person name="Casamatta D."/>
            <person name="Hasler P."/>
            <person name="Poulickova A."/>
            <person name="Ondrej V."/>
            <person name="Sanges R."/>
        </authorList>
    </citation>
    <scope>NUCLEOTIDE SEQUENCE [LARGE SCALE GENOMIC DNA]</scope>
    <source>
        <strain evidence="7 8">CAUP A 1101</strain>
    </source>
</reference>
<dbReference type="Gene3D" id="3.90.380.10">
    <property type="entry name" value="Naphthalene 1,2-dioxygenase Alpha Subunit, Chain A, domain 1"/>
    <property type="match status" value="1"/>
</dbReference>
<evidence type="ECO:0000313" key="7">
    <source>
        <dbReference type="EMBL" id="KGF73820.1"/>
    </source>
</evidence>